<evidence type="ECO:0000313" key="1">
    <source>
        <dbReference type="EMBL" id="GFR77480.1"/>
    </source>
</evidence>
<comment type="caution">
    <text evidence="1">The sequence shown here is derived from an EMBL/GenBank/DDBJ whole genome shotgun (WGS) entry which is preliminary data.</text>
</comment>
<sequence>MKLLKIHSIANKHYSNDDSHAHKKKRFQGRSHVLRATIHAAIRMNAVPEARCTARPLAVFRSLYLTASLTPFAASARDCSRTASRGSARQTYIDDCLNFDSAISVETS</sequence>
<accession>A0AAV4FYT7</accession>
<reference evidence="1 2" key="1">
    <citation type="journal article" date="2021" name="Elife">
        <title>Chloroplast acquisition without the gene transfer in kleptoplastic sea slugs, Plakobranchus ocellatus.</title>
        <authorList>
            <person name="Maeda T."/>
            <person name="Takahashi S."/>
            <person name="Yoshida T."/>
            <person name="Shimamura S."/>
            <person name="Takaki Y."/>
            <person name="Nagai Y."/>
            <person name="Toyoda A."/>
            <person name="Suzuki Y."/>
            <person name="Arimoto A."/>
            <person name="Ishii H."/>
            <person name="Satoh N."/>
            <person name="Nishiyama T."/>
            <person name="Hasebe M."/>
            <person name="Maruyama T."/>
            <person name="Minagawa J."/>
            <person name="Obokata J."/>
            <person name="Shigenobu S."/>
        </authorList>
    </citation>
    <scope>NUCLEOTIDE SEQUENCE [LARGE SCALE GENOMIC DNA]</scope>
</reference>
<dbReference type="EMBL" id="BMAT01008079">
    <property type="protein sequence ID" value="GFR77480.1"/>
    <property type="molecule type" value="Genomic_DNA"/>
</dbReference>
<keyword evidence="2" id="KW-1185">Reference proteome</keyword>
<evidence type="ECO:0000313" key="2">
    <source>
        <dbReference type="Proteomes" id="UP000762676"/>
    </source>
</evidence>
<dbReference type="AlphaFoldDB" id="A0AAV4FYT7"/>
<dbReference type="Proteomes" id="UP000762676">
    <property type="component" value="Unassembled WGS sequence"/>
</dbReference>
<proteinExistence type="predicted"/>
<name>A0AAV4FYT7_9GAST</name>
<organism evidence="1 2">
    <name type="scientific">Elysia marginata</name>
    <dbReference type="NCBI Taxonomy" id="1093978"/>
    <lineage>
        <taxon>Eukaryota</taxon>
        <taxon>Metazoa</taxon>
        <taxon>Spiralia</taxon>
        <taxon>Lophotrochozoa</taxon>
        <taxon>Mollusca</taxon>
        <taxon>Gastropoda</taxon>
        <taxon>Heterobranchia</taxon>
        <taxon>Euthyneura</taxon>
        <taxon>Panpulmonata</taxon>
        <taxon>Sacoglossa</taxon>
        <taxon>Placobranchoidea</taxon>
        <taxon>Plakobranchidae</taxon>
        <taxon>Elysia</taxon>
    </lineage>
</organism>
<gene>
    <name evidence="1" type="ORF">ElyMa_003969700</name>
</gene>
<protein>
    <submittedName>
        <fullName evidence="1">Uncharacterized protein</fullName>
    </submittedName>
</protein>